<proteinExistence type="predicted"/>
<dbReference type="InterPro" id="IPR036322">
    <property type="entry name" value="WD40_repeat_dom_sf"/>
</dbReference>
<reference evidence="1 2" key="1">
    <citation type="submission" date="2021-08" db="EMBL/GenBank/DDBJ databases">
        <authorList>
            <person name="Zhang D."/>
            <person name="Zhang A."/>
            <person name="Wang L."/>
        </authorList>
    </citation>
    <scope>NUCLEOTIDE SEQUENCE [LARGE SCALE GENOMIC DNA]</scope>
    <source>
        <strain evidence="1 2">WL0086</strain>
    </source>
</reference>
<evidence type="ECO:0000313" key="1">
    <source>
        <dbReference type="EMBL" id="WRQ87234.1"/>
    </source>
</evidence>
<dbReference type="SUPFAM" id="SSF50978">
    <property type="entry name" value="WD40 repeat-like"/>
    <property type="match status" value="1"/>
</dbReference>
<name>A0ABZ1C9H1_9BACT</name>
<dbReference type="Proteomes" id="UP000738431">
    <property type="component" value="Chromosome"/>
</dbReference>
<keyword evidence="2" id="KW-1185">Reference proteome</keyword>
<accession>A0ABZ1C9H1</accession>
<gene>
    <name evidence="1" type="ORF">K1X11_020670</name>
</gene>
<organism evidence="1 2">
    <name type="scientific">Actomonas aquatica</name>
    <dbReference type="NCBI Taxonomy" id="2866162"/>
    <lineage>
        <taxon>Bacteria</taxon>
        <taxon>Pseudomonadati</taxon>
        <taxon>Verrucomicrobiota</taxon>
        <taxon>Opitutia</taxon>
        <taxon>Opitutales</taxon>
        <taxon>Opitutaceae</taxon>
        <taxon>Actomonas</taxon>
    </lineage>
</organism>
<dbReference type="RefSeq" id="WP_221029353.1">
    <property type="nucleotide sequence ID" value="NZ_CP139781.1"/>
</dbReference>
<dbReference type="InterPro" id="IPR015943">
    <property type="entry name" value="WD40/YVTN_repeat-like_dom_sf"/>
</dbReference>
<dbReference type="Gene3D" id="2.130.10.10">
    <property type="entry name" value="YVTN repeat-like/Quinoprotein amine dehydrogenase"/>
    <property type="match status" value="1"/>
</dbReference>
<reference evidence="1 2" key="2">
    <citation type="submission" date="2023-12" db="EMBL/GenBank/DDBJ databases">
        <title>Description of an unclassified Opitutus bacterium of Verrucomicrobiota.</title>
        <authorList>
            <person name="Zhang D.-F."/>
        </authorList>
    </citation>
    <scope>NUCLEOTIDE SEQUENCE [LARGE SCALE GENOMIC DNA]</scope>
    <source>
        <strain evidence="1 2">WL0086</strain>
    </source>
</reference>
<sequence length="398" mass="44262">MLKSLLNLIGGGNKTITLTHDPIKQWQEHFDESDWAQREFERAPGAHSIDILAQTADGLIITREYKMTRDAESRSFTMTGAAIRFYEQSNLTPLRHLSPRDGKLFDGVSSYFRAHRVGHRTLISLAWGSKIYLLDFGSPSRLFFMHGEHCHGGTVHVAGGGNNIALFDQWDARAYTGSQLDRWLCDNQIISGPVGIKLDQAVAQQRGGGRDGFDEYLEHASAMNSRRNRFVCGSRNGCLLVYDIAAMTQVGALQLPRVHQDNYNRPAPTNQIESVAIADSGDIAAVGTAIGMLYLISLPDPTIIQELDLRETFACRSIKKLRFCQGDQRLAVQIDYGETILGVMESEGRCTLPAAKDDKNTLPAMEKFALLEDGKVLTLKSEYKDGQNTSDRIVIRKL</sequence>
<protein>
    <submittedName>
        <fullName evidence="1">Uncharacterized protein</fullName>
    </submittedName>
</protein>
<evidence type="ECO:0000313" key="2">
    <source>
        <dbReference type="Proteomes" id="UP000738431"/>
    </source>
</evidence>
<dbReference type="EMBL" id="CP139781">
    <property type="protein sequence ID" value="WRQ87234.1"/>
    <property type="molecule type" value="Genomic_DNA"/>
</dbReference>